<dbReference type="RefSeq" id="XP_030638877.1">
    <property type="nucleotide sequence ID" value="XM_030783017.1"/>
</dbReference>
<dbReference type="GO" id="GO:0005764">
    <property type="term" value="C:lysosome"/>
    <property type="evidence" value="ECO:0007669"/>
    <property type="project" value="UniProtKB-SubCell"/>
</dbReference>
<evidence type="ECO:0000256" key="3">
    <source>
        <dbReference type="ARBA" id="ARBA00022729"/>
    </source>
</evidence>
<name>A0A6J2W3W6_CHACN</name>
<organism evidence="10 11">
    <name type="scientific">Chanos chanos</name>
    <name type="common">Milkfish</name>
    <name type="synonym">Mugil chanos</name>
    <dbReference type="NCBI Taxonomy" id="29144"/>
    <lineage>
        <taxon>Eukaryota</taxon>
        <taxon>Metazoa</taxon>
        <taxon>Chordata</taxon>
        <taxon>Craniata</taxon>
        <taxon>Vertebrata</taxon>
        <taxon>Euteleostomi</taxon>
        <taxon>Actinopterygii</taxon>
        <taxon>Neopterygii</taxon>
        <taxon>Teleostei</taxon>
        <taxon>Ostariophysi</taxon>
        <taxon>Gonorynchiformes</taxon>
        <taxon>Chanidae</taxon>
        <taxon>Chanos</taxon>
    </lineage>
</organism>
<dbReference type="GO" id="GO:0016790">
    <property type="term" value="F:thiolester hydrolase activity"/>
    <property type="evidence" value="ECO:0007669"/>
    <property type="project" value="TreeGrafter"/>
</dbReference>
<evidence type="ECO:0000256" key="2">
    <source>
        <dbReference type="ARBA" id="ARBA00010758"/>
    </source>
</evidence>
<evidence type="ECO:0000256" key="4">
    <source>
        <dbReference type="ARBA" id="ARBA00022801"/>
    </source>
</evidence>
<evidence type="ECO:0000256" key="9">
    <source>
        <dbReference type="ARBA" id="ARBA00093353"/>
    </source>
</evidence>
<dbReference type="PANTHER" id="PTHR11247">
    <property type="entry name" value="PALMITOYL-PROTEIN THIOESTERASE/DOLICHYLDIPHOSPHATASE 1"/>
    <property type="match status" value="1"/>
</dbReference>
<proteinExistence type="inferred from homology"/>
<dbReference type="OrthoDB" id="155976at2759"/>
<accession>A0A6J2W3W6</accession>
<keyword evidence="5" id="KW-0325">Glycoprotein</keyword>
<comment type="similarity">
    <text evidence="2">Belongs to the palmitoyl-protein thioesterase family.</text>
</comment>
<dbReference type="Proteomes" id="UP000504632">
    <property type="component" value="Chromosome 8"/>
</dbReference>
<comment type="subcellular location">
    <subcellularLocation>
        <location evidence="1">Lysosome</location>
    </subcellularLocation>
</comment>
<dbReference type="InParanoid" id="A0A6J2W3W6"/>
<protein>
    <recommendedName>
        <fullName evidence="7">palmitoyl-CoA hydrolase</fullName>
        <ecNumber evidence="7">3.1.2.2</ecNumber>
    </recommendedName>
</protein>
<evidence type="ECO:0000256" key="6">
    <source>
        <dbReference type="ARBA" id="ARBA00023228"/>
    </source>
</evidence>
<evidence type="ECO:0000313" key="10">
    <source>
        <dbReference type="Proteomes" id="UP000504632"/>
    </source>
</evidence>
<dbReference type="GO" id="GO:0098599">
    <property type="term" value="F:palmitoyl hydrolase activity"/>
    <property type="evidence" value="ECO:0007669"/>
    <property type="project" value="UniProtKB-ARBA"/>
</dbReference>
<gene>
    <name evidence="11" type="primary">LOC115819509</name>
</gene>
<comment type="catalytic activity">
    <reaction evidence="8">
        <text>S-hexadecanoyl-N-acetylcysteamine + H2O = N-acetylcysteamine + hexadecanoate + H(+)</text>
        <dbReference type="Rhea" id="RHEA:84099"/>
        <dbReference type="ChEBI" id="CHEBI:7896"/>
        <dbReference type="ChEBI" id="CHEBI:15377"/>
        <dbReference type="ChEBI" id="CHEBI:15378"/>
        <dbReference type="ChEBI" id="CHEBI:74410"/>
        <dbReference type="ChEBI" id="CHEBI:233601"/>
    </reaction>
</comment>
<evidence type="ECO:0000313" key="11">
    <source>
        <dbReference type="RefSeq" id="XP_030638877.1"/>
    </source>
</evidence>
<keyword evidence="10" id="KW-1185">Reference proteome</keyword>
<dbReference type="PANTHER" id="PTHR11247:SF71">
    <property type="entry name" value="ZGC:66024"/>
    <property type="match status" value="1"/>
</dbReference>
<evidence type="ECO:0000256" key="7">
    <source>
        <dbReference type="ARBA" id="ARBA00038848"/>
    </source>
</evidence>
<dbReference type="FunFam" id="3.40.50.1820:FF:000037">
    <property type="entry name" value="Lysosomal thioesterase PPT2 homolog"/>
    <property type="match status" value="1"/>
</dbReference>
<dbReference type="InterPro" id="IPR029058">
    <property type="entry name" value="AB_hydrolase_fold"/>
</dbReference>
<dbReference type="GeneID" id="115819509"/>
<evidence type="ECO:0000256" key="5">
    <source>
        <dbReference type="ARBA" id="ARBA00023180"/>
    </source>
</evidence>
<evidence type="ECO:0000256" key="8">
    <source>
        <dbReference type="ARBA" id="ARBA00093223"/>
    </source>
</evidence>
<dbReference type="EC" id="3.1.2.2" evidence="7"/>
<dbReference type="AlphaFoldDB" id="A0A6J2W3W6"/>
<evidence type="ECO:0000256" key="1">
    <source>
        <dbReference type="ARBA" id="ARBA00004371"/>
    </source>
</evidence>
<keyword evidence="3" id="KW-0732">Signal</keyword>
<comment type="function">
    <text evidence="9">Catalyzes the cleavage of thioester bonds from S-palmitoyl-CoA or S-palmitoyl-N-acetylcysteamine (unbranched structures) but does not have activity against palmitoylcysteine or palmitoylated proteins, branched structures or bulky head groups. Conversely, hydrolyzes both long and short chain fatty acyl-CoA substrate.</text>
</comment>
<sequence>MKNFELLCLAFFCTTCMYVSVAGYRPVIIVHGILDSPKQLSGLARFIAKSHPGTEVIPVNMFNYLASFKRLWKQVESIKRFVYPIMQKAKDGVHLICFSQGGLICRGILATLPTHNVHSLICLSSPLAGQYGDTSYLRHFFPRYIKPRVHRICYNPLGQRISVCNYWKDPHQENRYLKGNNYLPLLNGERAHSNILSWKRNFLRIKKLVLIGGPDDGVITPWQSSLFGFYDSNENVVDMKHQNWYLKDTFGLKTLDANGGLHQCVFSGVRHTSWHSNFTVFRDCIEPWLT</sequence>
<dbReference type="SUPFAM" id="SSF53474">
    <property type="entry name" value="alpha/beta-Hydrolases"/>
    <property type="match status" value="1"/>
</dbReference>
<keyword evidence="6" id="KW-0458">Lysosome</keyword>
<reference evidence="11" key="1">
    <citation type="submission" date="2025-08" db="UniProtKB">
        <authorList>
            <consortium name="RefSeq"/>
        </authorList>
    </citation>
    <scope>IDENTIFICATION</scope>
</reference>
<dbReference type="Pfam" id="PF02089">
    <property type="entry name" value="Palm_thioest"/>
    <property type="match status" value="1"/>
</dbReference>
<keyword evidence="4" id="KW-0378">Hydrolase</keyword>
<dbReference type="Gene3D" id="3.40.50.1820">
    <property type="entry name" value="alpha/beta hydrolase"/>
    <property type="match status" value="1"/>
</dbReference>